<name>A0A0D2PQX5_HYPSF</name>
<evidence type="ECO:0000313" key="2">
    <source>
        <dbReference type="Proteomes" id="UP000054270"/>
    </source>
</evidence>
<evidence type="ECO:0000313" key="1">
    <source>
        <dbReference type="EMBL" id="KJA22245.1"/>
    </source>
</evidence>
<gene>
    <name evidence="1" type="ORF">HYPSUDRAFT_661443</name>
</gene>
<dbReference type="Proteomes" id="UP000054270">
    <property type="component" value="Unassembled WGS sequence"/>
</dbReference>
<organism evidence="1 2">
    <name type="scientific">Hypholoma sublateritium (strain FD-334 SS-4)</name>
    <dbReference type="NCBI Taxonomy" id="945553"/>
    <lineage>
        <taxon>Eukaryota</taxon>
        <taxon>Fungi</taxon>
        <taxon>Dikarya</taxon>
        <taxon>Basidiomycota</taxon>
        <taxon>Agaricomycotina</taxon>
        <taxon>Agaricomycetes</taxon>
        <taxon>Agaricomycetidae</taxon>
        <taxon>Agaricales</taxon>
        <taxon>Agaricineae</taxon>
        <taxon>Strophariaceae</taxon>
        <taxon>Hypholoma</taxon>
    </lineage>
</organism>
<proteinExistence type="predicted"/>
<reference evidence="2" key="1">
    <citation type="submission" date="2014-04" db="EMBL/GenBank/DDBJ databases">
        <title>Evolutionary Origins and Diversification of the Mycorrhizal Mutualists.</title>
        <authorList>
            <consortium name="DOE Joint Genome Institute"/>
            <consortium name="Mycorrhizal Genomics Consortium"/>
            <person name="Kohler A."/>
            <person name="Kuo A."/>
            <person name="Nagy L.G."/>
            <person name="Floudas D."/>
            <person name="Copeland A."/>
            <person name="Barry K.W."/>
            <person name="Cichocki N."/>
            <person name="Veneault-Fourrey C."/>
            <person name="LaButti K."/>
            <person name="Lindquist E.A."/>
            <person name="Lipzen A."/>
            <person name="Lundell T."/>
            <person name="Morin E."/>
            <person name="Murat C."/>
            <person name="Riley R."/>
            <person name="Ohm R."/>
            <person name="Sun H."/>
            <person name="Tunlid A."/>
            <person name="Henrissat B."/>
            <person name="Grigoriev I.V."/>
            <person name="Hibbett D.S."/>
            <person name="Martin F."/>
        </authorList>
    </citation>
    <scope>NUCLEOTIDE SEQUENCE [LARGE SCALE GENOMIC DNA]</scope>
    <source>
        <strain evidence="2">FD-334 SS-4</strain>
    </source>
</reference>
<dbReference type="EMBL" id="KN817551">
    <property type="protein sequence ID" value="KJA22245.1"/>
    <property type="molecule type" value="Genomic_DNA"/>
</dbReference>
<sequence length="102" mass="11681">MLRFLTTISILSPHPLGQLPIIYPILSGPSTITSAPCLPFISQCTLQMSPFLLLLPPLYLETPILIDQIPQIKFIFHVSSITVMKYTRMQKKWSNDNVLLWR</sequence>
<protein>
    <submittedName>
        <fullName evidence="1">Uncharacterized protein</fullName>
    </submittedName>
</protein>
<accession>A0A0D2PQX5</accession>
<dbReference type="AlphaFoldDB" id="A0A0D2PQX5"/>
<keyword evidence="2" id="KW-1185">Reference proteome</keyword>